<sequence>MKQVDHYPVTLEQTIHKTLLTARLMDGFWDRWKAHGVLETELSKIRPLFTSKDNWIEAWRELGEQKLFEARHFIREQAPDQAEIAFRTAGLYFQFNQWLLPEMCQEKTEWLNTSLQAFQQADALSEVEAEYVRIPFNEQHQLFGRIRLPKNPKGVLLFINPFDSIKEELFTYEMDFVTQGYITVSFDGPGQGQTYSYQGLRATTENWQTFVDTIIAYASQSFGHLPLYLFGTSSGASWALYGSCSSLITKAVAVSPAFPTNDISGLPDYFIERNQYLMEKEAGILPPLSELIYQNPILLAHGRKDVMVADEKVYSLLNQLPIGHLYLEYEDEGHCCNYKLPEIRKRAMAWFQEEGMDNDI</sequence>
<dbReference type="Gene3D" id="3.40.50.1820">
    <property type="entry name" value="alpha/beta hydrolase"/>
    <property type="match status" value="1"/>
</dbReference>
<dbReference type="Proteomes" id="UP000628775">
    <property type="component" value="Unassembled WGS sequence"/>
</dbReference>
<dbReference type="SUPFAM" id="SSF53474">
    <property type="entry name" value="alpha/beta-Hydrolases"/>
    <property type="match status" value="1"/>
</dbReference>
<dbReference type="AlphaFoldDB" id="A0A8J2VKN6"/>
<dbReference type="InterPro" id="IPR029058">
    <property type="entry name" value="AB_hydrolase_fold"/>
</dbReference>
<protein>
    <recommendedName>
        <fullName evidence="1">Serine aminopeptidase S33 domain-containing protein</fullName>
    </recommendedName>
</protein>
<dbReference type="EMBL" id="BMIR01000001">
    <property type="protein sequence ID" value="GGE29813.1"/>
    <property type="molecule type" value="Genomic_DNA"/>
</dbReference>
<proteinExistence type="predicted"/>
<gene>
    <name evidence="2" type="ORF">GCM10011391_05410</name>
</gene>
<keyword evidence="3" id="KW-1185">Reference proteome</keyword>
<reference evidence="2" key="1">
    <citation type="journal article" date="2014" name="Int. J. Syst. Evol. Microbiol.">
        <title>Complete genome sequence of Corynebacterium casei LMG S-19264T (=DSM 44701T), isolated from a smear-ripened cheese.</title>
        <authorList>
            <consortium name="US DOE Joint Genome Institute (JGI-PGF)"/>
            <person name="Walter F."/>
            <person name="Albersmeier A."/>
            <person name="Kalinowski J."/>
            <person name="Ruckert C."/>
        </authorList>
    </citation>
    <scope>NUCLEOTIDE SEQUENCE</scope>
    <source>
        <strain evidence="2">CGMCC 1.15371</strain>
    </source>
</reference>
<accession>A0A8J2VKN6</accession>
<evidence type="ECO:0000313" key="3">
    <source>
        <dbReference type="Proteomes" id="UP000628775"/>
    </source>
</evidence>
<dbReference type="InterPro" id="IPR022742">
    <property type="entry name" value="Hydrolase_4"/>
</dbReference>
<organism evidence="2 3">
    <name type="scientific">Pullulanibacillus camelliae</name>
    <dbReference type="NCBI Taxonomy" id="1707096"/>
    <lineage>
        <taxon>Bacteria</taxon>
        <taxon>Bacillati</taxon>
        <taxon>Bacillota</taxon>
        <taxon>Bacilli</taxon>
        <taxon>Bacillales</taxon>
        <taxon>Sporolactobacillaceae</taxon>
        <taxon>Pullulanibacillus</taxon>
    </lineage>
</organism>
<name>A0A8J2VKN6_9BACL</name>
<dbReference type="RefSeq" id="WP_188688625.1">
    <property type="nucleotide sequence ID" value="NZ_BMIR01000001.1"/>
</dbReference>
<evidence type="ECO:0000313" key="2">
    <source>
        <dbReference type="EMBL" id="GGE29813.1"/>
    </source>
</evidence>
<reference evidence="2" key="2">
    <citation type="submission" date="2020-09" db="EMBL/GenBank/DDBJ databases">
        <authorList>
            <person name="Sun Q."/>
            <person name="Zhou Y."/>
        </authorList>
    </citation>
    <scope>NUCLEOTIDE SEQUENCE</scope>
    <source>
        <strain evidence="2">CGMCC 1.15371</strain>
    </source>
</reference>
<feature type="domain" description="Serine aminopeptidase S33" evidence="1">
    <location>
        <begin position="175"/>
        <end position="261"/>
    </location>
</feature>
<comment type="caution">
    <text evidence="2">The sequence shown here is derived from an EMBL/GenBank/DDBJ whole genome shotgun (WGS) entry which is preliminary data.</text>
</comment>
<dbReference type="Pfam" id="PF12146">
    <property type="entry name" value="Hydrolase_4"/>
    <property type="match status" value="1"/>
</dbReference>
<evidence type="ECO:0000259" key="1">
    <source>
        <dbReference type="Pfam" id="PF12146"/>
    </source>
</evidence>